<dbReference type="EMBL" id="MU155251">
    <property type="protein sequence ID" value="KAF9477758.1"/>
    <property type="molecule type" value="Genomic_DNA"/>
</dbReference>
<feature type="compositionally biased region" description="Acidic residues" evidence="1">
    <location>
        <begin position="469"/>
        <end position="498"/>
    </location>
</feature>
<organism evidence="2 3">
    <name type="scientific">Pholiota conissans</name>
    <dbReference type="NCBI Taxonomy" id="109636"/>
    <lineage>
        <taxon>Eukaryota</taxon>
        <taxon>Fungi</taxon>
        <taxon>Dikarya</taxon>
        <taxon>Basidiomycota</taxon>
        <taxon>Agaricomycotina</taxon>
        <taxon>Agaricomycetes</taxon>
        <taxon>Agaricomycetidae</taxon>
        <taxon>Agaricales</taxon>
        <taxon>Agaricineae</taxon>
        <taxon>Strophariaceae</taxon>
        <taxon>Pholiota</taxon>
    </lineage>
</organism>
<proteinExistence type="predicted"/>
<reference evidence="2" key="1">
    <citation type="submission" date="2020-11" db="EMBL/GenBank/DDBJ databases">
        <authorList>
            <consortium name="DOE Joint Genome Institute"/>
            <person name="Ahrendt S."/>
            <person name="Riley R."/>
            <person name="Andreopoulos W."/>
            <person name="Labutti K."/>
            <person name="Pangilinan J."/>
            <person name="Ruiz-Duenas F.J."/>
            <person name="Barrasa J.M."/>
            <person name="Sanchez-Garcia M."/>
            <person name="Camarero S."/>
            <person name="Miyauchi S."/>
            <person name="Serrano A."/>
            <person name="Linde D."/>
            <person name="Babiker R."/>
            <person name="Drula E."/>
            <person name="Ayuso-Fernandez I."/>
            <person name="Pacheco R."/>
            <person name="Padilla G."/>
            <person name="Ferreira P."/>
            <person name="Barriuso J."/>
            <person name="Kellner H."/>
            <person name="Castanera R."/>
            <person name="Alfaro M."/>
            <person name="Ramirez L."/>
            <person name="Pisabarro A.G."/>
            <person name="Kuo A."/>
            <person name="Tritt A."/>
            <person name="Lipzen A."/>
            <person name="He G."/>
            <person name="Yan M."/>
            <person name="Ng V."/>
            <person name="Cullen D."/>
            <person name="Martin F."/>
            <person name="Rosso M.-N."/>
            <person name="Henrissat B."/>
            <person name="Hibbett D."/>
            <person name="Martinez A.T."/>
            <person name="Grigoriev I.V."/>
        </authorList>
    </citation>
    <scope>NUCLEOTIDE SEQUENCE</scope>
    <source>
        <strain evidence="2">CIRM-BRFM 674</strain>
    </source>
</reference>
<accession>A0A9P6CZK3</accession>
<evidence type="ECO:0000313" key="3">
    <source>
        <dbReference type="Proteomes" id="UP000807469"/>
    </source>
</evidence>
<dbReference type="InterPro" id="IPR032675">
    <property type="entry name" value="LRR_dom_sf"/>
</dbReference>
<name>A0A9P6CZK3_9AGAR</name>
<dbReference type="SUPFAM" id="SSF52047">
    <property type="entry name" value="RNI-like"/>
    <property type="match status" value="1"/>
</dbReference>
<keyword evidence="3" id="KW-1185">Reference proteome</keyword>
<feature type="region of interest" description="Disordered" evidence="1">
    <location>
        <begin position="463"/>
        <end position="498"/>
    </location>
</feature>
<sequence>MDALLSMNEKLDVEEQYRQIDEALSKLQTSEKCIGWRTIDHLVSSKWIGLTQISRHLRNIAKNSPTLWVDPPIDNLCWMEEMLERSKDAGLLINADLASGGIYPGLVLAMEHSLHIKVLSLDGVVPKAWNQLIRYLPKHAPQLEELKIDCPAFIPGNRNRSRPFRISIPNDILCETRRLRRLDLSFCDFDWNSHSHLLRSLTHFHMCCPAQRFRPTAEQFTDALKEMPGLVSLHLDHALPMIQKGKRPSWGPERIHLALLQDMELVSSTSELEAFFSGITFPPAAKVSVYMSFVSDYNNSSDDFAADRSRISGVVAGIARSYSDPACEQIFKSVLLERDTSPPTVQIDLYPHAPTNGHLLPGQNYRLSLVFRGVWDSKAQWITAPARQAVSTVGMLPEVDFVIAAEEAGKLVLEVLKFPRMRFNTPTPHGLIGLTTAMLQSYLIYRDVDLFSRVVANIDWDGREREATADTEDSDFEYTPSEDGDEYESDEDNNGDTD</sequence>
<dbReference type="AlphaFoldDB" id="A0A9P6CZK3"/>
<dbReference type="Gene3D" id="3.80.10.10">
    <property type="entry name" value="Ribonuclease Inhibitor"/>
    <property type="match status" value="1"/>
</dbReference>
<comment type="caution">
    <text evidence="2">The sequence shown here is derived from an EMBL/GenBank/DDBJ whole genome shotgun (WGS) entry which is preliminary data.</text>
</comment>
<gene>
    <name evidence="2" type="ORF">BDN70DRAFT_933947</name>
</gene>
<dbReference type="Proteomes" id="UP000807469">
    <property type="component" value="Unassembled WGS sequence"/>
</dbReference>
<dbReference type="OrthoDB" id="3172239at2759"/>
<protein>
    <submittedName>
        <fullName evidence="2">Uncharacterized protein</fullName>
    </submittedName>
</protein>
<evidence type="ECO:0000256" key="1">
    <source>
        <dbReference type="SAM" id="MobiDB-lite"/>
    </source>
</evidence>
<evidence type="ECO:0000313" key="2">
    <source>
        <dbReference type="EMBL" id="KAF9477758.1"/>
    </source>
</evidence>